<keyword evidence="1" id="KW-0812">Transmembrane</keyword>
<dbReference type="Pfam" id="PF11174">
    <property type="entry name" value="DUF2970"/>
    <property type="match status" value="1"/>
</dbReference>
<keyword evidence="1" id="KW-1133">Transmembrane helix</keyword>
<evidence type="ECO:0000256" key="1">
    <source>
        <dbReference type="SAM" id="Phobius"/>
    </source>
</evidence>
<dbReference type="RefSeq" id="WP_149610238.1">
    <property type="nucleotide sequence ID" value="NZ_VTUX01000002.1"/>
</dbReference>
<organism evidence="2 3">
    <name type="scientific">Pseudohalioglobus sediminis</name>
    <dbReference type="NCBI Taxonomy" id="2606449"/>
    <lineage>
        <taxon>Bacteria</taxon>
        <taxon>Pseudomonadati</taxon>
        <taxon>Pseudomonadota</taxon>
        <taxon>Gammaproteobacteria</taxon>
        <taxon>Cellvibrionales</taxon>
        <taxon>Halieaceae</taxon>
        <taxon>Pseudohalioglobus</taxon>
    </lineage>
</organism>
<sequence>MSDNKDESHKEKEPLRPFQVISSIFAAGLGVQSSKNRERDFKQGRAGVFIAAGLIFTLLFIAVMVVIVQLVLKGAA</sequence>
<dbReference type="Proteomes" id="UP000323708">
    <property type="component" value="Unassembled WGS sequence"/>
</dbReference>
<accession>A0A5B0X1D8</accession>
<evidence type="ECO:0000313" key="2">
    <source>
        <dbReference type="EMBL" id="KAA1193130.1"/>
    </source>
</evidence>
<dbReference type="AlphaFoldDB" id="A0A5B0X1D8"/>
<name>A0A5B0X1D8_9GAMM</name>
<dbReference type="InterPro" id="IPR021344">
    <property type="entry name" value="DUF2970"/>
</dbReference>
<dbReference type="EMBL" id="VTUX01000002">
    <property type="protein sequence ID" value="KAA1193130.1"/>
    <property type="molecule type" value="Genomic_DNA"/>
</dbReference>
<reference evidence="2 3" key="1">
    <citation type="submission" date="2019-09" db="EMBL/GenBank/DDBJ databases">
        <authorList>
            <person name="Chen X.-Y."/>
        </authorList>
    </citation>
    <scope>NUCLEOTIDE SEQUENCE [LARGE SCALE GENOMIC DNA]</scope>
    <source>
        <strain evidence="2 3">NY5</strain>
    </source>
</reference>
<keyword evidence="1" id="KW-0472">Membrane</keyword>
<evidence type="ECO:0000313" key="3">
    <source>
        <dbReference type="Proteomes" id="UP000323708"/>
    </source>
</evidence>
<proteinExistence type="predicted"/>
<comment type="caution">
    <text evidence="2">The sequence shown here is derived from an EMBL/GenBank/DDBJ whole genome shotgun (WGS) entry which is preliminary data.</text>
</comment>
<keyword evidence="3" id="KW-1185">Reference proteome</keyword>
<feature type="transmembrane region" description="Helical" evidence="1">
    <location>
        <begin position="46"/>
        <end position="72"/>
    </location>
</feature>
<gene>
    <name evidence="2" type="ORF">F0M18_04605</name>
</gene>
<protein>
    <submittedName>
        <fullName evidence="2">DUF2970 domain-containing protein</fullName>
    </submittedName>
</protein>